<feature type="compositionally biased region" description="Low complexity" evidence="1">
    <location>
        <begin position="238"/>
        <end position="252"/>
    </location>
</feature>
<sequence>MTRRAWVRLDNASNIFLAARSEADPKVFRLSAEMDHEVDPALLQTALDETFDRYPLYHAVLRRGVFWYYLQDSDLRPQVVPETLPTCAPLYRGERHSLLFRVIRSRRRIVLEVFHALSDGTGALWFLTDLVTAYVRLRFPEEHSPETGGAAGSLETGGASIAPLDPGQTAATRPDSSADRIGANVALDPAVPPSASPETAVPPDEPAAEVSPGNTLTTDSFAHHFRRRRHRHRRRRAAAQAEGTAAEAGAGPAPVPEPADPAAADEDTAQPVGHRGLGRFVGASTARTHTVRGTRTPDNRTRAVELTMPAAEVLGLARAEGVSLTMYLTAVFFEAVRLSSGQGEQRGDLGRSPTLAASVPVNLRQFFPSTSARNFFATVRVEHTYGEERTRDGDREDAPADGIGAICRNIDAQFRPQAAPAALESKLRRFIRFERMLALRVVPRPLKDVVLGLFNRASNRGLTVAVSNLGRVSLPEPAEAHVGRMLFHVSAVRPQFCAISHGGLLTVTFTSPFAETDHVREFARILSGKGVPLTVAAARVTEDELAGISGGEAGR</sequence>
<dbReference type="InterPro" id="IPR052058">
    <property type="entry name" value="Alcohol_O-acetyltransferase"/>
</dbReference>
<dbReference type="InterPro" id="IPR023213">
    <property type="entry name" value="CAT-like_dom_sf"/>
</dbReference>
<proteinExistence type="predicted"/>
<dbReference type="RefSeq" id="WP_344336984.1">
    <property type="nucleotide sequence ID" value="NZ_BAAAPZ010000007.1"/>
</dbReference>
<name>A0ABN2WUX0_9MICO</name>
<protein>
    <submittedName>
        <fullName evidence="2">Alcohol acetyltransferase</fullName>
    </submittedName>
</protein>
<evidence type="ECO:0000313" key="3">
    <source>
        <dbReference type="Proteomes" id="UP001500984"/>
    </source>
</evidence>
<feature type="region of interest" description="Disordered" evidence="1">
    <location>
        <begin position="142"/>
        <end position="270"/>
    </location>
</feature>
<keyword evidence="3" id="KW-1185">Reference proteome</keyword>
<dbReference type="Gene3D" id="3.30.559.10">
    <property type="entry name" value="Chloramphenicol acetyltransferase-like domain"/>
    <property type="match status" value="1"/>
</dbReference>
<gene>
    <name evidence="2" type="ORF">GCM10009823_18830</name>
</gene>
<dbReference type="PANTHER" id="PTHR28037:SF1">
    <property type="entry name" value="ALCOHOL O-ACETYLTRANSFERASE 1-RELATED"/>
    <property type="match status" value="1"/>
</dbReference>
<dbReference type="PANTHER" id="PTHR28037">
    <property type="entry name" value="ALCOHOL O-ACETYLTRANSFERASE 1-RELATED"/>
    <property type="match status" value="1"/>
</dbReference>
<dbReference type="EMBL" id="BAAAPZ010000007">
    <property type="protein sequence ID" value="GAA2097876.1"/>
    <property type="molecule type" value="Genomic_DNA"/>
</dbReference>
<organism evidence="2 3">
    <name type="scientific">Brevibacterium salitolerans</name>
    <dbReference type="NCBI Taxonomy" id="1403566"/>
    <lineage>
        <taxon>Bacteria</taxon>
        <taxon>Bacillati</taxon>
        <taxon>Actinomycetota</taxon>
        <taxon>Actinomycetes</taxon>
        <taxon>Micrococcales</taxon>
        <taxon>Brevibacteriaceae</taxon>
        <taxon>Brevibacterium</taxon>
    </lineage>
</organism>
<comment type="caution">
    <text evidence="2">The sequence shown here is derived from an EMBL/GenBank/DDBJ whole genome shotgun (WGS) entry which is preliminary data.</text>
</comment>
<reference evidence="2 3" key="1">
    <citation type="journal article" date="2019" name="Int. J. Syst. Evol. Microbiol.">
        <title>The Global Catalogue of Microorganisms (GCM) 10K type strain sequencing project: providing services to taxonomists for standard genome sequencing and annotation.</title>
        <authorList>
            <consortium name="The Broad Institute Genomics Platform"/>
            <consortium name="The Broad Institute Genome Sequencing Center for Infectious Disease"/>
            <person name="Wu L."/>
            <person name="Ma J."/>
        </authorList>
    </citation>
    <scope>NUCLEOTIDE SEQUENCE [LARGE SCALE GENOMIC DNA]</scope>
    <source>
        <strain evidence="2 3">JCM 15900</strain>
    </source>
</reference>
<evidence type="ECO:0000256" key="1">
    <source>
        <dbReference type="SAM" id="MobiDB-lite"/>
    </source>
</evidence>
<dbReference type="SUPFAM" id="SSF52777">
    <property type="entry name" value="CoA-dependent acyltransferases"/>
    <property type="match status" value="1"/>
</dbReference>
<evidence type="ECO:0000313" key="2">
    <source>
        <dbReference type="EMBL" id="GAA2097876.1"/>
    </source>
</evidence>
<feature type="compositionally biased region" description="Basic residues" evidence="1">
    <location>
        <begin position="223"/>
        <end position="237"/>
    </location>
</feature>
<dbReference type="Proteomes" id="UP001500984">
    <property type="component" value="Unassembled WGS sequence"/>
</dbReference>
<accession>A0ABN2WUX0</accession>